<evidence type="ECO:0000313" key="3">
    <source>
        <dbReference type="Proteomes" id="UP000672032"/>
    </source>
</evidence>
<dbReference type="AlphaFoldDB" id="A0A8A3PKX9"/>
<accession>A0A8A3PKX9</accession>
<evidence type="ECO:0000313" key="2">
    <source>
        <dbReference type="EMBL" id="QSZ36067.1"/>
    </source>
</evidence>
<feature type="compositionally biased region" description="Basic and acidic residues" evidence="1">
    <location>
        <begin position="1"/>
        <end position="10"/>
    </location>
</feature>
<dbReference type="EMBL" id="CP063410">
    <property type="protein sequence ID" value="QSZ36067.1"/>
    <property type="molecule type" value="Genomic_DNA"/>
</dbReference>
<feature type="compositionally biased region" description="Basic and acidic residues" evidence="1">
    <location>
        <begin position="31"/>
        <end position="54"/>
    </location>
</feature>
<sequence length="116" mass="13303">MARGPKDYSREFSNSNPGLESDLVMPGIGEQQEREAKKEVTRAEGKGDKEEEAQSARYTRRMQTRAAIEDKRGTWWDEEQKQTDEAARRCQLEPLESRSEAGSRVHEVGGREMMEI</sequence>
<feature type="region of interest" description="Disordered" evidence="1">
    <location>
        <begin position="1"/>
        <end position="65"/>
    </location>
</feature>
<protein>
    <submittedName>
        <fullName evidence="2">Uncharacterized protein</fullName>
    </submittedName>
</protein>
<reference evidence="2" key="1">
    <citation type="submission" date="2020-10" db="EMBL/GenBank/DDBJ databases">
        <title>Genome Sequence of Monilinia vaccinii-corymbosi Sheds Light on Mummy Berry Disease Infection of Blueberry and Mating Type.</title>
        <authorList>
            <person name="Yow A.G."/>
            <person name="Zhang Y."/>
            <person name="Bansal K."/>
            <person name="Eacker S.M."/>
            <person name="Sullivan S."/>
            <person name="Liachko I."/>
            <person name="Cubeta M.A."/>
            <person name="Rollins J.A."/>
            <person name="Ashrafi H."/>
        </authorList>
    </citation>
    <scope>NUCLEOTIDE SEQUENCE</scope>
    <source>
        <strain evidence="2">RL-1</strain>
    </source>
</reference>
<evidence type="ECO:0000256" key="1">
    <source>
        <dbReference type="SAM" id="MobiDB-lite"/>
    </source>
</evidence>
<dbReference type="Proteomes" id="UP000672032">
    <property type="component" value="Chromosome 6"/>
</dbReference>
<name>A0A8A3PKX9_9HELO</name>
<keyword evidence="3" id="KW-1185">Reference proteome</keyword>
<feature type="region of interest" description="Disordered" evidence="1">
    <location>
        <begin position="86"/>
        <end position="116"/>
    </location>
</feature>
<organism evidence="2 3">
    <name type="scientific">Monilinia vaccinii-corymbosi</name>
    <dbReference type="NCBI Taxonomy" id="61207"/>
    <lineage>
        <taxon>Eukaryota</taxon>
        <taxon>Fungi</taxon>
        <taxon>Dikarya</taxon>
        <taxon>Ascomycota</taxon>
        <taxon>Pezizomycotina</taxon>
        <taxon>Leotiomycetes</taxon>
        <taxon>Helotiales</taxon>
        <taxon>Sclerotiniaceae</taxon>
        <taxon>Monilinia</taxon>
    </lineage>
</organism>
<gene>
    <name evidence="2" type="ORF">DSL72_007191</name>
</gene>
<proteinExistence type="predicted"/>